<dbReference type="GeneID" id="63819630"/>
<name>A0A165GAT1_9APHY</name>
<dbReference type="RefSeq" id="XP_040767824.1">
    <property type="nucleotide sequence ID" value="XM_040902599.1"/>
</dbReference>
<dbReference type="Proteomes" id="UP000076871">
    <property type="component" value="Unassembled WGS sequence"/>
</dbReference>
<dbReference type="AlphaFoldDB" id="A0A165GAT1"/>
<keyword evidence="4" id="KW-1185">Reference proteome</keyword>
<dbReference type="InParanoid" id="A0A165GAT1"/>
<dbReference type="OrthoDB" id="2804161at2759"/>
<dbReference type="PANTHER" id="PTHR33266">
    <property type="entry name" value="CHROMOSOME 15, WHOLE GENOME SHOTGUN SEQUENCE"/>
    <property type="match status" value="1"/>
</dbReference>
<keyword evidence="2" id="KW-1133">Transmembrane helix</keyword>
<dbReference type="STRING" id="1314785.A0A165GAT1"/>
<dbReference type="EMBL" id="KV427610">
    <property type="protein sequence ID" value="KZT10084.1"/>
    <property type="molecule type" value="Genomic_DNA"/>
</dbReference>
<evidence type="ECO:0000256" key="1">
    <source>
        <dbReference type="SAM" id="MobiDB-lite"/>
    </source>
</evidence>
<feature type="region of interest" description="Disordered" evidence="1">
    <location>
        <begin position="107"/>
        <end position="148"/>
    </location>
</feature>
<evidence type="ECO:0000313" key="3">
    <source>
        <dbReference type="EMBL" id="KZT10084.1"/>
    </source>
</evidence>
<gene>
    <name evidence="3" type="ORF">LAESUDRAFT_471830</name>
</gene>
<proteinExistence type="predicted"/>
<evidence type="ECO:0000313" key="4">
    <source>
        <dbReference type="Proteomes" id="UP000076871"/>
    </source>
</evidence>
<accession>A0A165GAT1</accession>
<sequence length="752" mass="83863">MCGRLTSTSTARSLEQQALPVKPEMVQEEVEVGVVPEEGIQTKDQGKARRRRWRMLRSTRTTSTACLSSSRRHAAEWRRRSQSLVPSRRMSHLLLAALVRATTMSQSTSCSISRPRRSRKPTIFNPIRSRASRTLVPPSPPPGNHSALQSGLPQLDRLVLMVQSILIVATLVALVPLISLVTPLVLVVVQTNRLLVLLAFFATGNRTAPVSGRPLRQALRGLNTMEVFSLFLSTMGKVDQFTPAQDHDQSTRINFGVIKSIPPYTDLGYDHLMKENPFDPDSMLLLGEAVKDGYMANHGRPLLGTQYQHGSDDVKKGIIAFAKMKLLNENIVAIYSEKEDCKLKSLDTLLTSQQKFACLSQRLALQFHSINYILPEEREQVESHMRICLEVDERSKTMKSTSGSEPLLAEAAAELMQDFDPVTALVPVLSGFSIHVGDRGDLVASAILLLHRDAMVRKAIEHGKGKEEARVVPLLDYLTALFPTAREDILKARPSGGKVPTSKKFTLKDDLQGACFHFNHQFEVHDDGVVKRVYMVRFHSRSAMIICGNCQSGIVDLMFAFCASSPKLSINNTGLVLVQVTLDSRDTHEPDWSLHDLMDPARLQLFDGEEPEDHKTPVPIIRIVFAFGAKTAAVHVRPQPPAAERAKDARFRTYDIWCSGMSSRTLGPVNNISSWEALLARVDIWHSIYSTSKVGQDGRQLVSPMKSNLRKQQMMGAAEMPAFFSQWVEDKRGLCPDKPPKTERSTRSRPQK</sequence>
<protein>
    <submittedName>
        <fullName evidence="3">Uncharacterized protein</fullName>
    </submittedName>
</protein>
<organism evidence="3 4">
    <name type="scientific">Laetiporus sulphureus 93-53</name>
    <dbReference type="NCBI Taxonomy" id="1314785"/>
    <lineage>
        <taxon>Eukaryota</taxon>
        <taxon>Fungi</taxon>
        <taxon>Dikarya</taxon>
        <taxon>Basidiomycota</taxon>
        <taxon>Agaricomycotina</taxon>
        <taxon>Agaricomycetes</taxon>
        <taxon>Polyporales</taxon>
        <taxon>Laetiporus</taxon>
    </lineage>
</organism>
<feature type="compositionally biased region" description="Basic and acidic residues" evidence="1">
    <location>
        <begin position="731"/>
        <end position="746"/>
    </location>
</feature>
<reference evidence="3 4" key="1">
    <citation type="journal article" date="2016" name="Mol. Biol. Evol.">
        <title>Comparative Genomics of Early-Diverging Mushroom-Forming Fungi Provides Insights into the Origins of Lignocellulose Decay Capabilities.</title>
        <authorList>
            <person name="Nagy L.G."/>
            <person name="Riley R."/>
            <person name="Tritt A."/>
            <person name="Adam C."/>
            <person name="Daum C."/>
            <person name="Floudas D."/>
            <person name="Sun H."/>
            <person name="Yadav J.S."/>
            <person name="Pangilinan J."/>
            <person name="Larsson K.H."/>
            <person name="Matsuura K."/>
            <person name="Barry K."/>
            <person name="Labutti K."/>
            <person name="Kuo R."/>
            <person name="Ohm R.A."/>
            <person name="Bhattacharya S.S."/>
            <person name="Shirouzu T."/>
            <person name="Yoshinaga Y."/>
            <person name="Martin F.M."/>
            <person name="Grigoriev I.V."/>
            <person name="Hibbett D.S."/>
        </authorList>
    </citation>
    <scope>NUCLEOTIDE SEQUENCE [LARGE SCALE GENOMIC DNA]</scope>
    <source>
        <strain evidence="3 4">93-53</strain>
    </source>
</reference>
<evidence type="ECO:0000256" key="2">
    <source>
        <dbReference type="SAM" id="Phobius"/>
    </source>
</evidence>
<feature type="region of interest" description="Disordered" evidence="1">
    <location>
        <begin position="731"/>
        <end position="752"/>
    </location>
</feature>
<keyword evidence="2" id="KW-0812">Transmembrane</keyword>
<dbReference type="PANTHER" id="PTHR33266:SF1">
    <property type="entry name" value="F-BOX DOMAIN-CONTAINING PROTEIN"/>
    <property type="match status" value="1"/>
</dbReference>
<keyword evidence="2" id="KW-0472">Membrane</keyword>
<feature type="transmembrane region" description="Helical" evidence="2">
    <location>
        <begin position="158"/>
        <end position="178"/>
    </location>
</feature>